<evidence type="ECO:0000313" key="3">
    <source>
        <dbReference type="Proteomes" id="UP001180845"/>
    </source>
</evidence>
<comment type="caution">
    <text evidence="2">The sequence shown here is derived from an EMBL/GenBank/DDBJ whole genome shotgun (WGS) entry which is preliminary data.</text>
</comment>
<gene>
    <name evidence="2" type="ORF">JOF55_002446</name>
</gene>
<evidence type="ECO:0000313" key="2">
    <source>
        <dbReference type="EMBL" id="MDR7302265.1"/>
    </source>
</evidence>
<keyword evidence="3" id="KW-1185">Reference proteome</keyword>
<dbReference type="Proteomes" id="UP001180845">
    <property type="component" value="Unassembled WGS sequence"/>
</dbReference>
<organism evidence="2 3">
    <name type="scientific">Haloactinomyces albus</name>
    <dbReference type="NCBI Taxonomy" id="1352928"/>
    <lineage>
        <taxon>Bacteria</taxon>
        <taxon>Bacillati</taxon>
        <taxon>Actinomycetota</taxon>
        <taxon>Actinomycetes</taxon>
        <taxon>Actinopolysporales</taxon>
        <taxon>Actinopolysporaceae</taxon>
        <taxon>Haloactinomyces</taxon>
    </lineage>
</organism>
<name>A0AAE3ZE76_9ACTN</name>
<reference evidence="2" key="1">
    <citation type="submission" date="2023-07" db="EMBL/GenBank/DDBJ databases">
        <title>Sequencing the genomes of 1000 actinobacteria strains.</title>
        <authorList>
            <person name="Klenk H.-P."/>
        </authorList>
    </citation>
    <scope>NUCLEOTIDE SEQUENCE</scope>
    <source>
        <strain evidence="2">DSM 45977</strain>
    </source>
</reference>
<dbReference type="EMBL" id="JAVDXW010000001">
    <property type="protein sequence ID" value="MDR7302265.1"/>
    <property type="molecule type" value="Genomic_DNA"/>
</dbReference>
<sequence>MRTHFEPHETDEFEAAKELLVRRCQAWAEQQQLIADPFSLATALDYRHDHVDGRLGFWTAELVREFLLTWMPRKVTATAEDVADAPETLRTLLRYLHHTELADPTGDFLVATEAAIDAIGTEFRQTMSDKRNFGLAKFWMMTAIDAGVDVEDDAAMQEFIEGTRQGAVDYDSDVLDQVVTRHLQGDDATWERAPLTPPVTLPPESELADAAENTVLIRQLRALVEWLGDGRSLTRTGQLKLADARELVTELETGDVLDPVIAGRTFRTKSSAELTGLNLIVTWAKKARLVRVVKNRLVPIAKAEPLLRDGLALWNRAVDVAVDLHDEILPPPWRGHESILHTFFREIVPDFLRTLYGMPERMPVIRLHESLWSGFRQALEDSEVEHSEQEFLRQSTERDVWRILQVLADIGAVELTTGVADPLFLTDLDENAAAKVAVVAGDAETFPEEARERLRTSLAPENGPIDLARLTPLGAQRVRTWMLAQGRCAPRVGELAGATPAQLLATVAEQYGPETGRQEIEHWLSLRGDTGPEQLIDAVRDCPFRSRAAAMLDVLVDARPDGTALLHRLRSDESIGPLATSALMTDGQLEQEDLTEREQLLGLTEQLTHTLEVAGPDSLRETLLAEATPTDAAGMLSAAVDSGHPAILGLTELRALAAEPMQQHARSASVHPLAGVARNGRPGAKSQHKRKR</sequence>
<dbReference type="AlphaFoldDB" id="A0AAE3ZE76"/>
<accession>A0AAE3ZE76</accession>
<dbReference type="RefSeq" id="WP_310273648.1">
    <property type="nucleotide sequence ID" value="NZ_JAVDXW010000001.1"/>
</dbReference>
<evidence type="ECO:0000256" key="1">
    <source>
        <dbReference type="SAM" id="MobiDB-lite"/>
    </source>
</evidence>
<protein>
    <submittedName>
        <fullName evidence="2">Uncharacterized protein</fullName>
    </submittedName>
</protein>
<feature type="region of interest" description="Disordered" evidence="1">
    <location>
        <begin position="661"/>
        <end position="692"/>
    </location>
</feature>
<proteinExistence type="predicted"/>